<feature type="transmembrane region" description="Helical" evidence="6">
    <location>
        <begin position="264"/>
        <end position="285"/>
    </location>
</feature>
<feature type="transmembrane region" description="Helical" evidence="6">
    <location>
        <begin position="123"/>
        <end position="143"/>
    </location>
</feature>
<feature type="transmembrane region" description="Helical" evidence="6">
    <location>
        <begin position="68"/>
        <end position="87"/>
    </location>
</feature>
<dbReference type="Pfam" id="PF07690">
    <property type="entry name" value="MFS_1"/>
    <property type="match status" value="1"/>
</dbReference>
<evidence type="ECO:0000313" key="9">
    <source>
        <dbReference type="Proteomes" id="UP000325292"/>
    </source>
</evidence>
<keyword evidence="5 6" id="KW-0472">Membrane</keyword>
<dbReference type="PANTHER" id="PTHR11662">
    <property type="entry name" value="SOLUTE CARRIER FAMILY 17"/>
    <property type="match status" value="1"/>
</dbReference>
<dbReference type="InterPro" id="IPR020846">
    <property type="entry name" value="MFS_dom"/>
</dbReference>
<dbReference type="SUPFAM" id="SSF103473">
    <property type="entry name" value="MFS general substrate transporter"/>
    <property type="match status" value="1"/>
</dbReference>
<feature type="transmembrane region" description="Helical" evidence="6">
    <location>
        <begin position="306"/>
        <end position="325"/>
    </location>
</feature>
<feature type="transmembrane region" description="Helical" evidence="6">
    <location>
        <begin position="356"/>
        <end position="373"/>
    </location>
</feature>
<dbReference type="InterPro" id="IPR011701">
    <property type="entry name" value="MFS"/>
</dbReference>
<sequence length="435" mass="46838">MYSWEGTLMAAKPQLTTEQQSSYRWVMAIIAGILMTTSFVALTSFGVASPAIAQSLHLNPATVNTYGVDSFSIGLFLAFFLGHGGIFDTRVKTGVLVAQILLIVPQFLLPITTSLWLLTVLRFAQGLMIMMLALFSLQLSGWFRPSERGRSLAFTLGAITLGGAVGGLLSSRLESLGWREMYYITGLIMIVGAVIYFLFARNAQSLQEMLLKEKQQSTKHQSAWKLGITWMMGFVQIPLTWTLFSVGGFLPSYAYHLGYHTNQVGTLMFVWGIAGFVAAFVGAFLGDAMSAKHATHSGVFRARLKVMTAANILMGLGALLVLMLGHASFGLLMFAVIVNAFMMMLPPNYWATPGTIFPLALIGAGAFGMGLISNSTSAIGPLVSSALVPTVGWNGVFIIMTVLSAIGVVLNVIAGRMPLPSEEQVVTPRSHSING</sequence>
<reference evidence="8 9" key="1">
    <citation type="journal article" date="2019" name="Sci. Rep.">
        <title>Sulfobacillus thermotolerans: new insights into resistance and metabolic capacities of acidophilic chemolithotrophs.</title>
        <authorList>
            <person name="Panyushkina A.E."/>
            <person name="Babenko V.V."/>
            <person name="Nikitina A.S."/>
            <person name="Selezneva O.V."/>
            <person name="Tsaplina I.A."/>
            <person name="Letarova M.A."/>
            <person name="Kostryukova E.S."/>
            <person name="Letarov A.V."/>
        </authorList>
    </citation>
    <scope>NUCLEOTIDE SEQUENCE [LARGE SCALE GENOMIC DNA]</scope>
    <source>
        <strain evidence="8 9">Kr1</strain>
    </source>
</reference>
<dbReference type="PANTHER" id="PTHR11662:SF399">
    <property type="entry name" value="FI19708P1-RELATED"/>
    <property type="match status" value="1"/>
</dbReference>
<comment type="subcellular location">
    <subcellularLocation>
        <location evidence="1">Cell membrane</location>
        <topology evidence="1">Multi-pass membrane protein</topology>
    </subcellularLocation>
</comment>
<evidence type="ECO:0000256" key="1">
    <source>
        <dbReference type="ARBA" id="ARBA00004651"/>
    </source>
</evidence>
<dbReference type="Gene3D" id="1.20.1250.20">
    <property type="entry name" value="MFS general substrate transporter like domains"/>
    <property type="match status" value="2"/>
</dbReference>
<feature type="transmembrane region" description="Helical" evidence="6">
    <location>
        <begin position="222"/>
        <end position="244"/>
    </location>
</feature>
<evidence type="ECO:0000313" key="8">
    <source>
        <dbReference type="EMBL" id="AUW93419.1"/>
    </source>
</evidence>
<feature type="domain" description="Major facilitator superfamily (MFS) profile" evidence="7">
    <location>
        <begin position="24"/>
        <end position="419"/>
    </location>
</feature>
<protein>
    <submittedName>
        <fullName evidence="8">MFS transporter</fullName>
    </submittedName>
</protein>
<feature type="transmembrane region" description="Helical" evidence="6">
    <location>
        <begin position="94"/>
        <end position="117"/>
    </location>
</feature>
<evidence type="ECO:0000256" key="3">
    <source>
        <dbReference type="ARBA" id="ARBA00022692"/>
    </source>
</evidence>
<evidence type="ECO:0000256" key="2">
    <source>
        <dbReference type="ARBA" id="ARBA00022448"/>
    </source>
</evidence>
<organism evidence="8 9">
    <name type="scientific">Sulfobacillus thermotolerans</name>
    <dbReference type="NCBI Taxonomy" id="338644"/>
    <lineage>
        <taxon>Bacteria</taxon>
        <taxon>Bacillati</taxon>
        <taxon>Bacillota</taxon>
        <taxon>Clostridia</taxon>
        <taxon>Eubacteriales</taxon>
        <taxon>Clostridiales Family XVII. Incertae Sedis</taxon>
        <taxon>Sulfobacillus</taxon>
    </lineage>
</organism>
<keyword evidence="4 6" id="KW-1133">Transmembrane helix</keyword>
<dbReference type="Proteomes" id="UP000325292">
    <property type="component" value="Chromosome"/>
</dbReference>
<evidence type="ECO:0000259" key="7">
    <source>
        <dbReference type="PROSITE" id="PS50850"/>
    </source>
</evidence>
<gene>
    <name evidence="8" type="ORF">BXT84_05170</name>
</gene>
<keyword evidence="2" id="KW-0813">Transport</keyword>
<evidence type="ECO:0000256" key="5">
    <source>
        <dbReference type="ARBA" id="ARBA00023136"/>
    </source>
</evidence>
<dbReference type="InterPro" id="IPR036259">
    <property type="entry name" value="MFS_trans_sf"/>
</dbReference>
<accession>A0ABN5GZ48</accession>
<keyword evidence="3 6" id="KW-0812">Transmembrane</keyword>
<name>A0ABN5GZ48_9FIRM</name>
<feature type="transmembrane region" description="Helical" evidence="6">
    <location>
        <begin position="25"/>
        <end position="48"/>
    </location>
</feature>
<feature type="transmembrane region" description="Helical" evidence="6">
    <location>
        <begin position="152"/>
        <end position="169"/>
    </location>
</feature>
<keyword evidence="9" id="KW-1185">Reference proteome</keyword>
<evidence type="ECO:0000256" key="4">
    <source>
        <dbReference type="ARBA" id="ARBA00022989"/>
    </source>
</evidence>
<dbReference type="PROSITE" id="PS50850">
    <property type="entry name" value="MFS"/>
    <property type="match status" value="1"/>
</dbReference>
<feature type="transmembrane region" description="Helical" evidence="6">
    <location>
        <begin position="393"/>
        <end position="414"/>
    </location>
</feature>
<dbReference type="EMBL" id="CP019454">
    <property type="protein sequence ID" value="AUW93419.1"/>
    <property type="molecule type" value="Genomic_DNA"/>
</dbReference>
<dbReference type="InterPro" id="IPR050382">
    <property type="entry name" value="MFS_Na/Anion_cotransporter"/>
</dbReference>
<feature type="transmembrane region" description="Helical" evidence="6">
    <location>
        <begin position="181"/>
        <end position="201"/>
    </location>
</feature>
<evidence type="ECO:0000256" key="6">
    <source>
        <dbReference type="SAM" id="Phobius"/>
    </source>
</evidence>
<proteinExistence type="predicted"/>